<reference evidence="2" key="1">
    <citation type="submission" date="2020-01" db="EMBL/GenBank/DDBJ databases">
        <authorList>
            <consortium name="DOE Joint Genome Institute"/>
            <person name="Haridas S."/>
            <person name="Albert R."/>
            <person name="Binder M."/>
            <person name="Bloem J."/>
            <person name="Labutti K."/>
            <person name="Salamov A."/>
            <person name="Andreopoulos B."/>
            <person name="Baker S.E."/>
            <person name="Barry K."/>
            <person name="Bills G."/>
            <person name="Bluhm B.H."/>
            <person name="Cannon C."/>
            <person name="Castanera R."/>
            <person name="Culley D.E."/>
            <person name="Daum C."/>
            <person name="Ezra D."/>
            <person name="Gonzalez J.B."/>
            <person name="Henrissat B."/>
            <person name="Kuo A."/>
            <person name="Liang C."/>
            <person name="Lipzen A."/>
            <person name="Lutzoni F."/>
            <person name="Magnuson J."/>
            <person name="Mondo S."/>
            <person name="Nolan M."/>
            <person name="Ohm R."/>
            <person name="Pangilinan J."/>
            <person name="Park H.-J."/>
            <person name="Ramirez L."/>
            <person name="Alfaro M."/>
            <person name="Sun H."/>
            <person name="Tritt A."/>
            <person name="Yoshinaga Y."/>
            <person name="Zwiers L.-H."/>
            <person name="Turgeon B.G."/>
            <person name="Goodwin S.B."/>
            <person name="Spatafora J.W."/>
            <person name="Crous P.W."/>
            <person name="Grigoriev I.V."/>
        </authorList>
    </citation>
    <scope>NUCLEOTIDE SEQUENCE</scope>
    <source>
        <strain evidence="2">IPT5</strain>
    </source>
</reference>
<feature type="region of interest" description="Disordered" evidence="1">
    <location>
        <begin position="70"/>
        <end position="100"/>
    </location>
</feature>
<proteinExistence type="predicted"/>
<gene>
    <name evidence="2" type="ORF">T440DRAFT_526784</name>
</gene>
<feature type="compositionally biased region" description="Basic and acidic residues" evidence="1">
    <location>
        <begin position="70"/>
        <end position="79"/>
    </location>
</feature>
<dbReference type="OrthoDB" id="3797428at2759"/>
<dbReference type="Proteomes" id="UP000799423">
    <property type="component" value="Unassembled WGS sequence"/>
</dbReference>
<dbReference type="AlphaFoldDB" id="A0A6A7BBX5"/>
<protein>
    <submittedName>
        <fullName evidence="2">Uncharacterized protein</fullName>
    </submittedName>
</protein>
<dbReference type="EMBL" id="MU006299">
    <property type="protein sequence ID" value="KAF2852247.1"/>
    <property type="molecule type" value="Genomic_DNA"/>
</dbReference>
<evidence type="ECO:0000313" key="2">
    <source>
        <dbReference type="EMBL" id="KAF2852247.1"/>
    </source>
</evidence>
<keyword evidence="3" id="KW-1185">Reference proteome</keyword>
<accession>A0A6A7BBX5</accession>
<organism evidence="2 3">
    <name type="scientific">Plenodomus tracheiphilus IPT5</name>
    <dbReference type="NCBI Taxonomy" id="1408161"/>
    <lineage>
        <taxon>Eukaryota</taxon>
        <taxon>Fungi</taxon>
        <taxon>Dikarya</taxon>
        <taxon>Ascomycota</taxon>
        <taxon>Pezizomycotina</taxon>
        <taxon>Dothideomycetes</taxon>
        <taxon>Pleosporomycetidae</taxon>
        <taxon>Pleosporales</taxon>
        <taxon>Pleosporineae</taxon>
        <taxon>Leptosphaeriaceae</taxon>
        <taxon>Plenodomus</taxon>
    </lineage>
</organism>
<evidence type="ECO:0000256" key="1">
    <source>
        <dbReference type="SAM" id="MobiDB-lite"/>
    </source>
</evidence>
<name>A0A6A7BBX5_9PLEO</name>
<sequence length="310" mass="35195">MSTKAESYLQALLALSGKPDLANARKNLLRDVGNRDLLDNIIQGTQRAFPREELEEVAVKMLDNIERRGFTAGQQDDRTASCQDRKHKGHETKDCAVPAGPASRGADVPIGIAQLQSQHTCMLASSYVRSELTVPFQKIKIDENDSSGDGKIHAVFSSAVSKVKKPNRELAMPTINIVLWLPITDDNSSWISLEKDSLLLRTQVREKLESEYSAKPYLHKKLGQLLRNLDKHLSYGHCVHRHMNSRAKGPCEYNKAGSIKERACDLCIKMHRFCFRPARVDGTMKLALYPLPSSHRHRRDWKEIEFWFYT</sequence>
<evidence type="ECO:0000313" key="3">
    <source>
        <dbReference type="Proteomes" id="UP000799423"/>
    </source>
</evidence>